<dbReference type="Pfam" id="PF01027">
    <property type="entry name" value="Bax1-I"/>
    <property type="match status" value="1"/>
</dbReference>
<feature type="region of interest" description="Disordered" evidence="5">
    <location>
        <begin position="851"/>
        <end position="901"/>
    </location>
</feature>
<dbReference type="PANTHER" id="PTHR23291">
    <property type="entry name" value="BAX INHIBITOR-RELATED"/>
    <property type="match status" value="1"/>
</dbReference>
<feature type="transmembrane region" description="Helical" evidence="6">
    <location>
        <begin position="202"/>
        <end position="222"/>
    </location>
</feature>
<keyword evidence="4 6" id="KW-0472">Membrane</keyword>
<evidence type="ECO:0000256" key="1">
    <source>
        <dbReference type="ARBA" id="ARBA00004141"/>
    </source>
</evidence>
<evidence type="ECO:0000256" key="4">
    <source>
        <dbReference type="ARBA" id="ARBA00023136"/>
    </source>
</evidence>
<feature type="region of interest" description="Disordered" evidence="5">
    <location>
        <begin position="953"/>
        <end position="991"/>
    </location>
</feature>
<dbReference type="VEuPathDB" id="FungiDB:PSTT_12937"/>
<dbReference type="CDD" id="cd10429">
    <property type="entry name" value="GAAP_like"/>
    <property type="match status" value="1"/>
</dbReference>
<keyword evidence="3 6" id="KW-1133">Transmembrane helix</keyword>
<feature type="region of interest" description="Disordered" evidence="5">
    <location>
        <begin position="1"/>
        <end position="31"/>
    </location>
</feature>
<dbReference type="GO" id="GO:0016020">
    <property type="term" value="C:membrane"/>
    <property type="evidence" value="ECO:0007669"/>
    <property type="project" value="UniProtKB-SubCell"/>
</dbReference>
<proteinExistence type="predicted"/>
<dbReference type="OrthoDB" id="7933078at2759"/>
<evidence type="ECO:0000313" key="7">
    <source>
        <dbReference type="EMBL" id="POW04969.1"/>
    </source>
</evidence>
<feature type="compositionally biased region" description="Pro residues" evidence="5">
    <location>
        <begin position="1"/>
        <end position="12"/>
    </location>
</feature>
<dbReference type="Proteomes" id="UP000238274">
    <property type="component" value="Unassembled WGS sequence"/>
</dbReference>
<feature type="region of interest" description="Disordered" evidence="5">
    <location>
        <begin position="390"/>
        <end position="409"/>
    </location>
</feature>
<evidence type="ECO:0000313" key="8">
    <source>
        <dbReference type="Proteomes" id="UP000238274"/>
    </source>
</evidence>
<comment type="caution">
    <text evidence="7">The sequence shown here is derived from an EMBL/GenBank/DDBJ whole genome shotgun (WGS) entry which is preliminary data.</text>
</comment>
<evidence type="ECO:0000256" key="5">
    <source>
        <dbReference type="SAM" id="MobiDB-lite"/>
    </source>
</evidence>
<feature type="compositionally biased region" description="Basic and acidic residues" evidence="5">
    <location>
        <begin position="869"/>
        <end position="888"/>
    </location>
</feature>
<comment type="subcellular location">
    <subcellularLocation>
        <location evidence="1">Membrane</location>
        <topology evidence="1">Multi-pass membrane protein</topology>
    </subcellularLocation>
</comment>
<accession>A0A2S4V616</accession>
<feature type="transmembrane region" description="Helical" evidence="6">
    <location>
        <begin position="170"/>
        <end position="190"/>
    </location>
</feature>
<dbReference type="AlphaFoldDB" id="A0A2S4V616"/>
<reference evidence="8" key="3">
    <citation type="journal article" date="2018" name="Mol. Plant Microbe Interact.">
        <title>Genome sequence resources for the wheat stripe rust pathogen (Puccinia striiformis f. sp. tritici) and the barley stripe rust pathogen (Puccinia striiformis f. sp. hordei).</title>
        <authorList>
            <person name="Xia C."/>
            <person name="Wang M."/>
            <person name="Yin C."/>
            <person name="Cornejo O.E."/>
            <person name="Hulbert S.H."/>
            <person name="Chen X."/>
        </authorList>
    </citation>
    <scope>NUCLEOTIDE SEQUENCE [LARGE SCALE GENOMIC DNA]</scope>
    <source>
        <strain evidence="8">93TX-2</strain>
    </source>
</reference>
<keyword evidence="2 6" id="KW-0812">Transmembrane</keyword>
<evidence type="ECO:0000256" key="3">
    <source>
        <dbReference type="ARBA" id="ARBA00022989"/>
    </source>
</evidence>
<reference evidence="7 8" key="1">
    <citation type="submission" date="2017-12" db="EMBL/GenBank/DDBJ databases">
        <title>Gene loss provides genomic basis for host adaptation in cereal stripe rust fungi.</title>
        <authorList>
            <person name="Xia C."/>
        </authorList>
    </citation>
    <scope>NUCLEOTIDE SEQUENCE [LARGE SCALE GENOMIC DNA]</scope>
    <source>
        <strain evidence="7 8">93TX-2</strain>
    </source>
</reference>
<dbReference type="VEuPathDB" id="FungiDB:PSHT_11007"/>
<sequence>MAPTGYPVPPPSYHTQPPKSPDQEPLLPPSADHIDKRRDIAAWEQNNMRNSWSDQAPNGDIPEDFLIGVTVSQSSIEIRMAFIRKVYSILFLQIAATAIVASLMRLDSCRALLLAHSWVVFIPLVGAVVSMLILFVKRHSSPANLILLGLFTVLEAMGIGAAVAFVNTMIILEALVLTGLVFIGLTLYTLQSKRDFSGMGPYLGTALMVMIFSSFLTLFFPLSRTMDAVYAGFGTLIFSAYIVYDTQMICKHLSPDDWVVACVSLYLDAVNLFRALNTHTGIVLPDGVLSIHNRITHHTFNNTTTLPSLEFAGRSHPTKVHAPNKLDGIAMRNSALVSIGFIVTCTAMDELAKSASNLDSYLYGTCTGPAPANEVDFLSKIGTGQDDFHPDSSTTFGDWSPDDGRAKPHLQLDDALDEPHATHIRTSLPQSNREDPLCVNSHSHFRPQDPPQTLYLLHALERGSRPDTSAQAEDTLRQTMVACRPTQTNKDPVQVGNGRNHLPTTAHVRTGRKINTSGNQAGCPYSKKMRVTTLPSTGHSSSQPATTDNNEFKQQEVVSAIGSIPNSHNQHVIQTSRTGYHQALRLHFGYDVLETRNSLIEDPIIIAAMKEFQQGEKLIIEESKFEAALIMFRYCAKILSVHARHDLRHRYPGNDPRKTYIAGCYKIYLGKYAHWLAFWKDITQNNLTDVNSQKSRRAEELRLLFLYYVKMIDTIIPDPKNEGVDSPEHNSELFRKAIEIFEKIHTTPNLSADQSEIVQEGYKKPRLAPLRDTHEIHSLHASALLTMHTPNKPNGVAMRNSALVFIGLIVTCTAMDELAKSALTLESSWCGTGTGPARVNEIDFLSKIGTGQDDFQPGSSTTFSVWSPDDGRAKPHLQLDDAPDEPHATHIRTSLPQSNREDPLCVNSHSHFRPQDPPQTLYLLHALERGSRPDTSAQAEDTLRQTMDACRPTQTDEDPVQVENGRNHLPTTAHVRPGQKMNNPGNQVDYPHSKKMRVATLLTTGQSSSQPVTTNDDAPKHQEVVSVIGTIPNNPNYHVSQTSRTSSHQPLRLQFGYDALETRNPLIEDHIIIAAMKEFHQGEKFLIEESKYEAALMMFIRCSKILSAQAQLDVKHRYPGKEPRRNYIDACYKVYLQKDTDWLAFWKEITRNNFTGTNPQKSRRVDNLLLLFLYHVKMIDTIIPDPKNKVIDAPEYNSKLFGKAIEIFEKIHNPPNRSADQLIIVQEGFKQARLAPLESTDGQYKGIFDIE</sequence>
<dbReference type="PANTHER" id="PTHR23291:SF50">
    <property type="entry name" value="PROTEIN LIFEGUARD 4"/>
    <property type="match status" value="1"/>
</dbReference>
<organism evidence="7 8">
    <name type="scientific">Puccinia striiformis</name>
    <dbReference type="NCBI Taxonomy" id="27350"/>
    <lineage>
        <taxon>Eukaryota</taxon>
        <taxon>Fungi</taxon>
        <taxon>Dikarya</taxon>
        <taxon>Basidiomycota</taxon>
        <taxon>Pucciniomycotina</taxon>
        <taxon>Pucciniomycetes</taxon>
        <taxon>Pucciniales</taxon>
        <taxon>Pucciniaceae</taxon>
        <taxon>Puccinia</taxon>
    </lineage>
</organism>
<evidence type="ECO:0000256" key="6">
    <source>
        <dbReference type="SAM" id="Phobius"/>
    </source>
</evidence>
<keyword evidence="8" id="KW-1185">Reference proteome</keyword>
<name>A0A2S4V616_9BASI</name>
<feature type="transmembrane region" description="Helical" evidence="6">
    <location>
        <begin position="118"/>
        <end position="136"/>
    </location>
</feature>
<gene>
    <name evidence="7" type="ORF">PSHT_11007</name>
</gene>
<dbReference type="EMBL" id="PKSM01000177">
    <property type="protein sequence ID" value="POW04969.1"/>
    <property type="molecule type" value="Genomic_DNA"/>
</dbReference>
<protein>
    <submittedName>
        <fullName evidence="7">Uncharacterized protein</fullName>
    </submittedName>
</protein>
<feature type="transmembrane region" description="Helical" evidence="6">
    <location>
        <begin position="143"/>
        <end position="164"/>
    </location>
</feature>
<dbReference type="VEuPathDB" id="FungiDB:PSTT_12936"/>
<reference evidence="8" key="2">
    <citation type="journal article" date="2018" name="BMC Genomics">
        <title>Genomic insights into host adaptation between the wheat stripe rust pathogen (Puccinia striiformis f. sp. tritici) and the barley stripe rust pathogen (Puccinia striiformis f. sp. hordei).</title>
        <authorList>
            <person name="Xia C."/>
            <person name="Wang M."/>
            <person name="Yin C."/>
            <person name="Cornejo O.E."/>
            <person name="Hulbert S.H."/>
            <person name="Chen X."/>
        </authorList>
    </citation>
    <scope>NUCLEOTIDE SEQUENCE [LARGE SCALE GENOMIC DNA]</scope>
    <source>
        <strain evidence="8">93TX-2</strain>
    </source>
</reference>
<feature type="transmembrane region" description="Helical" evidence="6">
    <location>
        <begin position="86"/>
        <end position="106"/>
    </location>
</feature>
<dbReference type="InterPro" id="IPR006214">
    <property type="entry name" value="Bax_inhibitor_1-related"/>
</dbReference>
<evidence type="ECO:0000256" key="2">
    <source>
        <dbReference type="ARBA" id="ARBA00022692"/>
    </source>
</evidence>